<comment type="caution">
    <text evidence="7">Lacks conserved residue(s) required for the propagation of feature annotation.</text>
</comment>
<dbReference type="RefSeq" id="WP_068132924.1">
    <property type="nucleotide sequence ID" value="NZ_AP014924.1"/>
</dbReference>
<comment type="function">
    <text evidence="7">Catalyzes the transfer of a ribosyl phosphate group from 5-phosphoribose 1-diphosphate to orotate, leading to the formation of orotidine monophosphate (OMP).</text>
</comment>
<gene>
    <name evidence="7" type="primary">pyrE</name>
    <name evidence="8" type="ORF">LIP_0117</name>
</gene>
<evidence type="ECO:0000313" key="8">
    <source>
        <dbReference type="EMBL" id="BAS25974.1"/>
    </source>
</evidence>
<dbReference type="Gene3D" id="3.40.50.2020">
    <property type="match status" value="1"/>
</dbReference>
<dbReference type="NCBIfam" id="TIGR01367">
    <property type="entry name" value="pyrE_Therm"/>
    <property type="match status" value="1"/>
</dbReference>
<evidence type="ECO:0000256" key="2">
    <source>
        <dbReference type="ARBA" id="ARBA00011971"/>
    </source>
</evidence>
<dbReference type="InterPro" id="IPR029057">
    <property type="entry name" value="PRTase-like"/>
</dbReference>
<dbReference type="SUPFAM" id="SSF53271">
    <property type="entry name" value="PRTase-like"/>
    <property type="match status" value="1"/>
</dbReference>
<evidence type="ECO:0000256" key="6">
    <source>
        <dbReference type="ARBA" id="ARBA00022975"/>
    </source>
</evidence>
<dbReference type="PATRIC" id="fig|1555112.3.peg.120"/>
<feature type="binding site" description="in other chain" evidence="7">
    <location>
        <begin position="125"/>
        <end position="133"/>
    </location>
    <ligand>
        <name>5-phospho-alpha-D-ribose 1-diphosphate</name>
        <dbReference type="ChEBI" id="CHEBI:58017"/>
        <note>ligand shared between dimeric partners</note>
    </ligand>
</feature>
<dbReference type="PANTHER" id="PTHR19278:SF9">
    <property type="entry name" value="URIDINE 5'-MONOPHOSPHATE SYNTHASE"/>
    <property type="match status" value="1"/>
</dbReference>
<keyword evidence="3 7" id="KW-0328">Glycosyltransferase</keyword>
<dbReference type="InterPro" id="IPR006273">
    <property type="entry name" value="Orotate_PRibTrfase_bac"/>
</dbReference>
<dbReference type="GO" id="GO:0044205">
    <property type="term" value="P:'de novo' UMP biosynthetic process"/>
    <property type="evidence" value="ECO:0007669"/>
    <property type="project" value="UniProtKB-UniRule"/>
</dbReference>
<feature type="binding site" evidence="7">
    <location>
        <position position="157"/>
    </location>
    <ligand>
        <name>orotate</name>
        <dbReference type="ChEBI" id="CHEBI:30839"/>
    </ligand>
</feature>
<organism evidence="8 9">
    <name type="scientific">Limnochorda pilosa</name>
    <dbReference type="NCBI Taxonomy" id="1555112"/>
    <lineage>
        <taxon>Bacteria</taxon>
        <taxon>Bacillati</taxon>
        <taxon>Bacillota</taxon>
        <taxon>Limnochordia</taxon>
        <taxon>Limnochordales</taxon>
        <taxon>Limnochordaceae</taxon>
        <taxon>Limnochorda</taxon>
    </lineage>
</organism>
<keyword evidence="9" id="KW-1185">Reference proteome</keyword>
<keyword evidence="4 7" id="KW-0808">Transferase</keyword>
<dbReference type="InterPro" id="IPR023031">
    <property type="entry name" value="OPRT"/>
</dbReference>
<comment type="similarity">
    <text evidence="7">Belongs to the purine/pyrimidine phosphoribosyltransferase family. PyrE subfamily.</text>
</comment>
<keyword evidence="5 7" id="KW-0460">Magnesium</keyword>
<dbReference type="GO" id="GO:0000287">
    <property type="term" value="F:magnesium ion binding"/>
    <property type="evidence" value="ECO:0007669"/>
    <property type="project" value="UniProtKB-UniRule"/>
</dbReference>
<evidence type="ECO:0000256" key="4">
    <source>
        <dbReference type="ARBA" id="ARBA00022679"/>
    </source>
</evidence>
<dbReference type="EC" id="2.4.2.10" evidence="2 7"/>
<dbReference type="KEGG" id="lpil:LIP_0117"/>
<accession>A0A0K2SGJ8</accession>
<proteinExistence type="inferred from homology"/>
<dbReference type="Proteomes" id="UP000065807">
    <property type="component" value="Chromosome"/>
</dbReference>
<reference evidence="9" key="2">
    <citation type="journal article" date="2016" name="Int. J. Syst. Evol. Microbiol.">
        <title>Complete genome sequence and cell structure of Limnochorda pilosa, a Gram-negative spore-former within the phylum Firmicutes.</title>
        <authorList>
            <person name="Watanabe M."/>
            <person name="Kojima H."/>
            <person name="Fukui M."/>
        </authorList>
    </citation>
    <scope>NUCLEOTIDE SEQUENCE [LARGE SCALE GENOMIC DNA]</scope>
    <source>
        <strain evidence="9">HC45</strain>
    </source>
</reference>
<evidence type="ECO:0000256" key="1">
    <source>
        <dbReference type="ARBA" id="ARBA00004889"/>
    </source>
</evidence>
<feature type="binding site" evidence="7">
    <location>
        <position position="129"/>
    </location>
    <ligand>
        <name>orotate</name>
        <dbReference type="ChEBI" id="CHEBI:30839"/>
    </ligand>
</feature>
<sequence>MSLNGEPAGVAPGWAETWMRERGALLEGHFLLSSGLHSDRYLEKFRLLEDPARAEEALRLLLEPWLRGAEPVAACLGPLTGGAFMAWAAARLLGTRFLFAEREAGRLSLRRGFRLEPDEPVLVTEDVLTTGGSARETLELVHQAGARPLALVVLADRRAPDVQDLGVPVRALWSLPLGAWPPRTCPLCLAGTPLTERGSRRLAGP</sequence>
<dbReference type="HAMAP" id="MF_01208">
    <property type="entry name" value="PyrE"/>
    <property type="match status" value="1"/>
</dbReference>
<dbReference type="CDD" id="cd06223">
    <property type="entry name" value="PRTases_typeI"/>
    <property type="match status" value="1"/>
</dbReference>
<reference evidence="9" key="1">
    <citation type="submission" date="2015-07" db="EMBL/GenBank/DDBJ databases">
        <title>Complete genome sequence and phylogenetic analysis of Limnochorda pilosa.</title>
        <authorList>
            <person name="Watanabe M."/>
            <person name="Kojima H."/>
            <person name="Fukui M."/>
        </authorList>
    </citation>
    <scope>NUCLEOTIDE SEQUENCE [LARGE SCALE GENOMIC DNA]</scope>
    <source>
        <strain evidence="9">HC45</strain>
    </source>
</reference>
<comment type="pathway">
    <text evidence="1 7">Pyrimidine metabolism; UMP biosynthesis via de novo pathway; UMP from orotate: step 1/2.</text>
</comment>
<keyword evidence="6 7" id="KW-0665">Pyrimidine biosynthesis</keyword>
<dbReference type="AlphaFoldDB" id="A0A0K2SGJ8"/>
<name>A0A0K2SGJ8_LIMPI</name>
<comment type="cofactor">
    <cofactor evidence="7">
        <name>Mg(2+)</name>
        <dbReference type="ChEBI" id="CHEBI:18420"/>
    </cofactor>
</comment>
<dbReference type="InterPro" id="IPR000836">
    <property type="entry name" value="PRTase_dom"/>
</dbReference>
<dbReference type="STRING" id="1555112.LIP_0117"/>
<dbReference type="EMBL" id="AP014924">
    <property type="protein sequence ID" value="BAS25974.1"/>
    <property type="molecule type" value="Genomic_DNA"/>
</dbReference>
<comment type="subunit">
    <text evidence="7">Homodimer.</text>
</comment>
<dbReference type="GO" id="GO:0004588">
    <property type="term" value="F:orotate phosphoribosyltransferase activity"/>
    <property type="evidence" value="ECO:0007669"/>
    <property type="project" value="UniProtKB-UniRule"/>
</dbReference>
<evidence type="ECO:0000256" key="5">
    <source>
        <dbReference type="ARBA" id="ARBA00022842"/>
    </source>
</evidence>
<comment type="catalytic activity">
    <reaction evidence="7">
        <text>orotidine 5'-phosphate + diphosphate = orotate + 5-phospho-alpha-D-ribose 1-diphosphate</text>
        <dbReference type="Rhea" id="RHEA:10380"/>
        <dbReference type="ChEBI" id="CHEBI:30839"/>
        <dbReference type="ChEBI" id="CHEBI:33019"/>
        <dbReference type="ChEBI" id="CHEBI:57538"/>
        <dbReference type="ChEBI" id="CHEBI:58017"/>
        <dbReference type="EC" id="2.4.2.10"/>
    </reaction>
</comment>
<protein>
    <recommendedName>
        <fullName evidence="2 7">Orotate phosphoribosyltransferase</fullName>
        <shortName evidence="7">OPRT</shortName>
        <shortName evidence="7">OPRTase</shortName>
        <ecNumber evidence="2 7">2.4.2.10</ecNumber>
    </recommendedName>
</protein>
<evidence type="ECO:0000313" key="9">
    <source>
        <dbReference type="Proteomes" id="UP000065807"/>
    </source>
</evidence>
<evidence type="ECO:0000256" key="7">
    <source>
        <dbReference type="HAMAP-Rule" id="MF_01208"/>
    </source>
</evidence>
<dbReference type="UniPathway" id="UPA00070">
    <property type="reaction ID" value="UER00119"/>
</dbReference>
<dbReference type="GO" id="GO:0019856">
    <property type="term" value="P:pyrimidine nucleobase biosynthetic process"/>
    <property type="evidence" value="ECO:0007669"/>
    <property type="project" value="InterPro"/>
</dbReference>
<evidence type="ECO:0000256" key="3">
    <source>
        <dbReference type="ARBA" id="ARBA00022676"/>
    </source>
</evidence>
<dbReference type="PANTHER" id="PTHR19278">
    <property type="entry name" value="OROTATE PHOSPHORIBOSYLTRANSFERASE"/>
    <property type="match status" value="1"/>
</dbReference>